<name>A0ABW0MWX2_9ACTN</name>
<protein>
    <submittedName>
        <fullName evidence="2">Ig-like domain-containing protein</fullName>
    </submittedName>
</protein>
<keyword evidence="3" id="KW-1185">Reference proteome</keyword>
<feature type="domain" description="Cadherin-like" evidence="1">
    <location>
        <begin position="6"/>
        <end position="43"/>
    </location>
</feature>
<dbReference type="EMBL" id="JBHSMD010000001">
    <property type="protein sequence ID" value="MFC5492400.1"/>
    <property type="molecule type" value="Genomic_DNA"/>
</dbReference>
<dbReference type="Gene3D" id="2.60.40.3440">
    <property type="match status" value="1"/>
</dbReference>
<proteinExistence type="predicted"/>
<accession>A0ABW0MWX2</accession>
<evidence type="ECO:0000313" key="2">
    <source>
        <dbReference type="EMBL" id="MFC5492400.1"/>
    </source>
</evidence>
<comment type="caution">
    <text evidence="2">The sequence shown here is derived from an EMBL/GenBank/DDBJ whole genome shotgun (WGS) entry which is preliminary data.</text>
</comment>
<evidence type="ECO:0000259" key="1">
    <source>
        <dbReference type="Pfam" id="PF17892"/>
    </source>
</evidence>
<gene>
    <name evidence="2" type="ORF">ACFPKY_04785</name>
</gene>
<sequence length="46" mass="4555">LQVVGGNLVFTPTANYSGPASFVYGVHDGHGATAVGTVNITVTPAP</sequence>
<dbReference type="InterPro" id="IPR041690">
    <property type="entry name" value="Cadherin_5"/>
</dbReference>
<dbReference type="RefSeq" id="WP_379187290.1">
    <property type="nucleotide sequence ID" value="NZ_JBHSMD010000001.1"/>
</dbReference>
<organism evidence="2 3">
    <name type="scientific">Nocardioides caricicola</name>
    <dbReference type="NCBI Taxonomy" id="634770"/>
    <lineage>
        <taxon>Bacteria</taxon>
        <taxon>Bacillati</taxon>
        <taxon>Actinomycetota</taxon>
        <taxon>Actinomycetes</taxon>
        <taxon>Propionibacteriales</taxon>
        <taxon>Nocardioidaceae</taxon>
        <taxon>Nocardioides</taxon>
    </lineage>
</organism>
<dbReference type="Pfam" id="PF17892">
    <property type="entry name" value="Cadherin_5"/>
    <property type="match status" value="1"/>
</dbReference>
<feature type="non-terminal residue" evidence="2">
    <location>
        <position position="1"/>
    </location>
</feature>
<reference evidence="3" key="1">
    <citation type="journal article" date="2019" name="Int. J. Syst. Evol. Microbiol.">
        <title>The Global Catalogue of Microorganisms (GCM) 10K type strain sequencing project: providing services to taxonomists for standard genome sequencing and annotation.</title>
        <authorList>
            <consortium name="The Broad Institute Genomics Platform"/>
            <consortium name="The Broad Institute Genome Sequencing Center for Infectious Disease"/>
            <person name="Wu L."/>
            <person name="Ma J."/>
        </authorList>
    </citation>
    <scope>NUCLEOTIDE SEQUENCE [LARGE SCALE GENOMIC DNA]</scope>
    <source>
        <strain evidence="3">KACC 13778</strain>
    </source>
</reference>
<dbReference type="Proteomes" id="UP001595956">
    <property type="component" value="Unassembled WGS sequence"/>
</dbReference>
<evidence type="ECO:0000313" key="3">
    <source>
        <dbReference type="Proteomes" id="UP001595956"/>
    </source>
</evidence>